<evidence type="ECO:0000313" key="4">
    <source>
        <dbReference type="Proteomes" id="UP001182355"/>
    </source>
</evidence>
<name>A0AAD2V2T3_YEREN</name>
<dbReference type="Proteomes" id="UP001182355">
    <property type="component" value="Unassembled WGS sequence"/>
</dbReference>
<dbReference type="InterPro" id="IPR002347">
    <property type="entry name" value="SDR_fam"/>
</dbReference>
<comment type="caution">
    <text evidence="3">The sequence shown here is derived from an EMBL/GenBank/DDBJ whole genome shotgun (WGS) entry which is preliminary data.</text>
</comment>
<comment type="similarity">
    <text evidence="1 2">Belongs to the short-chain dehydrogenases/reductases (SDR) family.</text>
</comment>
<accession>A0AAD2V2T3</accession>
<dbReference type="PRINTS" id="PR00080">
    <property type="entry name" value="SDRFAMILY"/>
</dbReference>
<proteinExistence type="inferred from homology"/>
<sequence>MLILKNGRTTLSNFGPVLWSRNIIMGKLAVITGATGGLGRELTLKFWDAGYSLFLVSRRADKLDSLSRELADKANQSVHYSTTDLSNLSQMSLLSDLLIKKQPNVLINNAAIQGPIGPSWENVVEEIQSTIQVNLLAPIELCRAVVPGMIANGGGAIINISGGGATAPRANFTSYATAKAGLIRYSETLAEETAAYNIKVNCIAPGAMKTDMLGEILKCGAKVAGEREFSMANKVYAEGGASMESVAELALFLASEKSNGVSGKLVSAVWDDWAHWTEHLDELSSSDVYTLRRITGRDRGFTWGDK</sequence>
<dbReference type="Pfam" id="PF00106">
    <property type="entry name" value="adh_short"/>
    <property type="match status" value="1"/>
</dbReference>
<evidence type="ECO:0000256" key="2">
    <source>
        <dbReference type="RuleBase" id="RU000363"/>
    </source>
</evidence>
<protein>
    <submittedName>
        <fullName evidence="3">SDR family oxidoreductase</fullName>
    </submittedName>
</protein>
<organism evidence="3 4">
    <name type="scientific">Yersinia enterocolitica</name>
    <dbReference type="NCBI Taxonomy" id="630"/>
    <lineage>
        <taxon>Bacteria</taxon>
        <taxon>Pseudomonadati</taxon>
        <taxon>Pseudomonadota</taxon>
        <taxon>Gammaproteobacteria</taxon>
        <taxon>Enterobacterales</taxon>
        <taxon>Yersiniaceae</taxon>
        <taxon>Yersinia</taxon>
    </lineage>
</organism>
<dbReference type="AlphaFoldDB" id="A0AAD2V2T3"/>
<dbReference type="InterPro" id="IPR036291">
    <property type="entry name" value="NAD(P)-bd_dom_sf"/>
</dbReference>
<evidence type="ECO:0000256" key="1">
    <source>
        <dbReference type="ARBA" id="ARBA00006484"/>
    </source>
</evidence>
<reference evidence="3" key="1">
    <citation type="submission" date="2023-02" db="EMBL/GenBank/DDBJ databases">
        <authorList>
            <person name="Ashton P.M."/>
            <person name="Dallman T."/>
            <person name="Nair S."/>
            <person name="De Pinna E."/>
            <person name="Peters T."/>
            <person name="Grant K."/>
        </authorList>
    </citation>
    <scope>NUCLEOTIDE SEQUENCE</scope>
    <source>
        <strain evidence="3">01103883</strain>
    </source>
</reference>
<dbReference type="PANTHER" id="PTHR42879:SF2">
    <property type="entry name" value="3-OXOACYL-[ACYL-CARRIER-PROTEIN] REDUCTASE FABG"/>
    <property type="match status" value="1"/>
</dbReference>
<dbReference type="PRINTS" id="PR00081">
    <property type="entry name" value="GDHRDH"/>
</dbReference>
<dbReference type="CDD" id="cd05233">
    <property type="entry name" value="SDR_c"/>
    <property type="match status" value="1"/>
</dbReference>
<dbReference type="SUPFAM" id="SSF51735">
    <property type="entry name" value="NAD(P)-binding Rossmann-fold domains"/>
    <property type="match status" value="1"/>
</dbReference>
<dbReference type="Gene3D" id="3.40.50.720">
    <property type="entry name" value="NAD(P)-binding Rossmann-like Domain"/>
    <property type="match status" value="1"/>
</dbReference>
<dbReference type="RefSeq" id="WP_080357447.1">
    <property type="nucleotide sequence ID" value="NZ_CHYV01000003.1"/>
</dbReference>
<dbReference type="InterPro" id="IPR050259">
    <property type="entry name" value="SDR"/>
</dbReference>
<evidence type="ECO:0000313" key="3">
    <source>
        <dbReference type="EMBL" id="ELI8104216.1"/>
    </source>
</evidence>
<dbReference type="EMBL" id="ABNAVX010000032">
    <property type="protein sequence ID" value="ELI8104216.1"/>
    <property type="molecule type" value="Genomic_DNA"/>
</dbReference>
<dbReference type="PANTHER" id="PTHR42879">
    <property type="entry name" value="3-OXOACYL-(ACYL-CARRIER-PROTEIN) REDUCTASE"/>
    <property type="match status" value="1"/>
</dbReference>
<gene>
    <name evidence="3" type="ORF">RSF11_003974</name>
</gene>